<feature type="chain" id="PRO_5016738286" description="Reverse transcriptase Ty1/copia-type domain-containing protein" evidence="2">
    <location>
        <begin position="18"/>
        <end position="167"/>
    </location>
</feature>
<comment type="caution">
    <text evidence="3">The sequence shown here is derived from an EMBL/GenBank/DDBJ whole genome shotgun (WGS) entry which is preliminary data.</text>
</comment>
<feature type="non-terminal residue" evidence="3">
    <location>
        <position position="1"/>
    </location>
</feature>
<reference evidence="3" key="1">
    <citation type="submission" date="2018-05" db="EMBL/GenBank/DDBJ databases">
        <title>Draft genome of Mucuna pruriens seed.</title>
        <authorList>
            <person name="Nnadi N.E."/>
            <person name="Vos R."/>
            <person name="Hasami M.H."/>
            <person name="Devisetty U.K."/>
            <person name="Aguiy J.C."/>
        </authorList>
    </citation>
    <scope>NUCLEOTIDE SEQUENCE [LARGE SCALE GENOMIC DNA]</scope>
    <source>
        <strain evidence="3">JCA_2017</strain>
    </source>
</reference>
<proteinExistence type="predicted"/>
<accession>A0A371I3B8</accession>
<evidence type="ECO:0000256" key="1">
    <source>
        <dbReference type="SAM" id="Phobius"/>
    </source>
</evidence>
<dbReference type="EMBL" id="QJKJ01001028">
    <property type="protein sequence ID" value="RDY09536.1"/>
    <property type="molecule type" value="Genomic_DNA"/>
</dbReference>
<evidence type="ECO:0000313" key="4">
    <source>
        <dbReference type="Proteomes" id="UP000257109"/>
    </source>
</evidence>
<keyword evidence="4" id="KW-1185">Reference proteome</keyword>
<name>A0A371I3B8_MUCPR</name>
<dbReference type="AlphaFoldDB" id="A0A371I3B8"/>
<dbReference type="CDD" id="cd09272">
    <property type="entry name" value="RNase_HI_RT_Ty1"/>
    <property type="match status" value="1"/>
</dbReference>
<keyword evidence="1" id="KW-0812">Transmembrane</keyword>
<feature type="signal peptide" evidence="2">
    <location>
        <begin position="1"/>
        <end position="17"/>
    </location>
</feature>
<keyword evidence="1" id="KW-0472">Membrane</keyword>
<dbReference type="Proteomes" id="UP000257109">
    <property type="component" value="Unassembled WGS sequence"/>
</dbReference>
<evidence type="ECO:0000313" key="3">
    <source>
        <dbReference type="EMBL" id="RDY09536.1"/>
    </source>
</evidence>
<protein>
    <recommendedName>
        <fullName evidence="5">Reverse transcriptase Ty1/copia-type domain-containing protein</fullName>
    </recommendedName>
</protein>
<organism evidence="3 4">
    <name type="scientific">Mucuna pruriens</name>
    <name type="common">Velvet bean</name>
    <name type="synonym">Dolichos pruriens</name>
    <dbReference type="NCBI Taxonomy" id="157652"/>
    <lineage>
        <taxon>Eukaryota</taxon>
        <taxon>Viridiplantae</taxon>
        <taxon>Streptophyta</taxon>
        <taxon>Embryophyta</taxon>
        <taxon>Tracheophyta</taxon>
        <taxon>Spermatophyta</taxon>
        <taxon>Magnoliopsida</taxon>
        <taxon>eudicotyledons</taxon>
        <taxon>Gunneridae</taxon>
        <taxon>Pentapetalae</taxon>
        <taxon>rosids</taxon>
        <taxon>fabids</taxon>
        <taxon>Fabales</taxon>
        <taxon>Fabaceae</taxon>
        <taxon>Papilionoideae</taxon>
        <taxon>50 kb inversion clade</taxon>
        <taxon>NPAAA clade</taxon>
        <taxon>indigoferoid/millettioid clade</taxon>
        <taxon>Phaseoleae</taxon>
        <taxon>Mucuna</taxon>
    </lineage>
</organism>
<feature type="transmembrane region" description="Helical" evidence="1">
    <location>
        <begin position="59"/>
        <end position="80"/>
    </location>
</feature>
<evidence type="ECO:0008006" key="5">
    <source>
        <dbReference type="Google" id="ProtNLM"/>
    </source>
</evidence>
<sequence length="167" mass="19588">VIKINLPLLTSLGIVLALQKEDLKERLQKCGDKVERRNTIGNVFKLCSAPISWCSKKEVVVVLSVNFLSGNILGFVAIFVRRDATRIKKCYLHYESYGSWKNKHIETKYHFLHYQVNKGRLKLCFCKSKLQVVDIFINSKKMERFKESRRMLNAIFENFELWDNVVE</sequence>
<gene>
    <name evidence="3" type="ORF">CR513_06081</name>
</gene>
<keyword evidence="1" id="KW-1133">Transmembrane helix</keyword>
<evidence type="ECO:0000256" key="2">
    <source>
        <dbReference type="SAM" id="SignalP"/>
    </source>
</evidence>
<keyword evidence="2" id="KW-0732">Signal</keyword>